<evidence type="ECO:0000313" key="1">
    <source>
        <dbReference type="EnsemblMetazoa" id="G26481.2:cds"/>
    </source>
</evidence>
<name>A0A8W8L5Q4_MAGGI</name>
<sequence length="104" mass="11600">MTTIAGANAAPTFILSTEHAPHVLLELTEITVPPHVQINIKEKTVVSNVIVDLMKSVTLYTAVEVLPLHPLAKQQLNHTSTRRKLHYPPLKCQILLYGVQFQLI</sequence>
<proteinExistence type="predicted"/>
<protein>
    <submittedName>
        <fullName evidence="1">Uncharacterized protein</fullName>
    </submittedName>
</protein>
<reference evidence="1" key="1">
    <citation type="submission" date="2022-08" db="UniProtKB">
        <authorList>
            <consortium name="EnsemblMetazoa"/>
        </authorList>
    </citation>
    <scope>IDENTIFICATION</scope>
    <source>
        <strain evidence="1">05x7-T-G4-1.051#20</strain>
    </source>
</reference>
<accession>A0A8W8L5Q4</accession>
<dbReference type="Proteomes" id="UP000005408">
    <property type="component" value="Unassembled WGS sequence"/>
</dbReference>
<keyword evidence="2" id="KW-1185">Reference proteome</keyword>
<dbReference type="EnsemblMetazoa" id="G26481.2">
    <property type="protein sequence ID" value="G26481.2:cds"/>
    <property type="gene ID" value="G26481"/>
</dbReference>
<dbReference type="AlphaFoldDB" id="A0A8W8L5Q4"/>
<organism evidence="1 2">
    <name type="scientific">Magallana gigas</name>
    <name type="common">Pacific oyster</name>
    <name type="synonym">Crassostrea gigas</name>
    <dbReference type="NCBI Taxonomy" id="29159"/>
    <lineage>
        <taxon>Eukaryota</taxon>
        <taxon>Metazoa</taxon>
        <taxon>Spiralia</taxon>
        <taxon>Lophotrochozoa</taxon>
        <taxon>Mollusca</taxon>
        <taxon>Bivalvia</taxon>
        <taxon>Autobranchia</taxon>
        <taxon>Pteriomorphia</taxon>
        <taxon>Ostreida</taxon>
        <taxon>Ostreoidea</taxon>
        <taxon>Ostreidae</taxon>
        <taxon>Magallana</taxon>
    </lineage>
</organism>
<evidence type="ECO:0000313" key="2">
    <source>
        <dbReference type="Proteomes" id="UP000005408"/>
    </source>
</evidence>